<evidence type="ECO:0000313" key="1">
    <source>
        <dbReference type="EMBL" id="HGB13909.1"/>
    </source>
</evidence>
<sequence>MATFIMCGKYSSEAVKQISAERTQKSLELFKKFGGEVKGMYALLGEKDLLFIVELPGVAEAMKASVALSKMTGIAFTTSPAVSVEEFDKLMGEI</sequence>
<protein>
    <submittedName>
        <fullName evidence="1">GYD domain-containing protein</fullName>
    </submittedName>
</protein>
<accession>A0A7C3WGC0</accession>
<gene>
    <name evidence="1" type="ORF">ENV62_01525</name>
</gene>
<dbReference type="InterPro" id="IPR014845">
    <property type="entry name" value="GYD/TTHA1554"/>
</dbReference>
<dbReference type="Pfam" id="PF08734">
    <property type="entry name" value="GYD"/>
    <property type="match status" value="1"/>
</dbReference>
<reference evidence="1" key="1">
    <citation type="journal article" date="2020" name="mSystems">
        <title>Genome- and Community-Level Interaction Insights into Carbon Utilization and Element Cycling Functions of Hydrothermarchaeota in Hydrothermal Sediment.</title>
        <authorList>
            <person name="Zhou Z."/>
            <person name="Liu Y."/>
            <person name="Xu W."/>
            <person name="Pan J."/>
            <person name="Luo Z.H."/>
            <person name="Li M."/>
        </authorList>
    </citation>
    <scope>NUCLEOTIDE SEQUENCE [LARGE SCALE GENOMIC DNA]</scope>
    <source>
        <strain evidence="1">SpSt-776</strain>
    </source>
</reference>
<organism evidence="1">
    <name type="scientific">Desulfobacca acetoxidans</name>
    <dbReference type="NCBI Taxonomy" id="60893"/>
    <lineage>
        <taxon>Bacteria</taxon>
        <taxon>Pseudomonadati</taxon>
        <taxon>Thermodesulfobacteriota</taxon>
        <taxon>Desulfobaccia</taxon>
        <taxon>Desulfobaccales</taxon>
        <taxon>Desulfobaccaceae</taxon>
        <taxon>Desulfobacca</taxon>
    </lineage>
</organism>
<comment type="caution">
    <text evidence="1">The sequence shown here is derived from an EMBL/GenBank/DDBJ whole genome shotgun (WGS) entry which is preliminary data.</text>
</comment>
<dbReference type="EMBL" id="DTHB01000016">
    <property type="protein sequence ID" value="HGB13909.1"/>
    <property type="molecule type" value="Genomic_DNA"/>
</dbReference>
<name>A0A7C3WGC0_9BACT</name>
<proteinExistence type="predicted"/>
<dbReference type="AlphaFoldDB" id="A0A7C3WGC0"/>